<feature type="domain" description="Phospholipase/carboxylesterase/thioesterase" evidence="3">
    <location>
        <begin position="26"/>
        <end position="218"/>
    </location>
</feature>
<comment type="similarity">
    <text evidence="1">Belongs to the AB hydrolase superfamily. AB hydrolase 2 family.</text>
</comment>
<protein>
    <submittedName>
        <fullName evidence="4">Esterase</fullName>
    </submittedName>
</protein>
<dbReference type="InterPro" id="IPR029058">
    <property type="entry name" value="AB_hydrolase_fold"/>
</dbReference>
<evidence type="ECO:0000256" key="2">
    <source>
        <dbReference type="ARBA" id="ARBA00022801"/>
    </source>
</evidence>
<dbReference type="GO" id="GO:0016787">
    <property type="term" value="F:hydrolase activity"/>
    <property type="evidence" value="ECO:0007669"/>
    <property type="project" value="UniProtKB-KW"/>
</dbReference>
<dbReference type="Pfam" id="PF02230">
    <property type="entry name" value="Abhydrolase_2"/>
    <property type="match status" value="1"/>
</dbReference>
<sequence>MKQETTVETKNLALKYLIREPKVKTDKRKGIILLHGVGSNEKDLFGLAEHLPDDFYIISARGPFTLGAERYAWYNVDFSTGKPVYDAKQEEVSREIISTFIGQIKQQYLLDDVYLGGFSQGAIMSYSIGLTQPKSLRGIVALSGRLLPEIQPLVKKSDDLSKLSVFVAHGTQDRTLGIAYAREAKTYLKELGVNLTYTEYENAHQISESVLKDLRDWMTRQDSAQP</sequence>
<keyword evidence="2" id="KW-0378">Hydrolase</keyword>
<gene>
    <name evidence="4" type="ORF">E0F88_07780</name>
</gene>
<proteinExistence type="inferred from homology"/>
<keyword evidence="5" id="KW-1185">Reference proteome</keyword>
<evidence type="ECO:0000313" key="4">
    <source>
        <dbReference type="EMBL" id="TDE16145.1"/>
    </source>
</evidence>
<dbReference type="PANTHER" id="PTHR10655:SF17">
    <property type="entry name" value="LYSOPHOSPHOLIPASE-LIKE PROTEIN 1"/>
    <property type="match status" value="1"/>
</dbReference>
<name>A0A4R5DXS7_9BACT</name>
<evidence type="ECO:0000259" key="3">
    <source>
        <dbReference type="Pfam" id="PF02230"/>
    </source>
</evidence>
<dbReference type="SUPFAM" id="SSF53474">
    <property type="entry name" value="alpha/beta-Hydrolases"/>
    <property type="match status" value="1"/>
</dbReference>
<dbReference type="RefSeq" id="WP_131957679.1">
    <property type="nucleotide sequence ID" value="NZ_SMFL01000003.1"/>
</dbReference>
<organism evidence="4 5">
    <name type="scientific">Dyadobacter psychrotolerans</name>
    <dbReference type="NCBI Taxonomy" id="2541721"/>
    <lineage>
        <taxon>Bacteria</taxon>
        <taxon>Pseudomonadati</taxon>
        <taxon>Bacteroidota</taxon>
        <taxon>Cytophagia</taxon>
        <taxon>Cytophagales</taxon>
        <taxon>Spirosomataceae</taxon>
        <taxon>Dyadobacter</taxon>
    </lineage>
</organism>
<dbReference type="PANTHER" id="PTHR10655">
    <property type="entry name" value="LYSOPHOSPHOLIPASE-RELATED"/>
    <property type="match status" value="1"/>
</dbReference>
<dbReference type="InterPro" id="IPR003140">
    <property type="entry name" value="PLipase/COase/thioEstase"/>
</dbReference>
<accession>A0A4R5DXS7</accession>
<dbReference type="Gene3D" id="3.40.50.1820">
    <property type="entry name" value="alpha/beta hydrolase"/>
    <property type="match status" value="1"/>
</dbReference>
<dbReference type="Proteomes" id="UP000294850">
    <property type="component" value="Unassembled WGS sequence"/>
</dbReference>
<comment type="caution">
    <text evidence="4">The sequence shown here is derived from an EMBL/GenBank/DDBJ whole genome shotgun (WGS) entry which is preliminary data.</text>
</comment>
<evidence type="ECO:0000256" key="1">
    <source>
        <dbReference type="ARBA" id="ARBA00006499"/>
    </source>
</evidence>
<dbReference type="OrthoDB" id="9795555at2"/>
<evidence type="ECO:0000313" key="5">
    <source>
        <dbReference type="Proteomes" id="UP000294850"/>
    </source>
</evidence>
<dbReference type="InterPro" id="IPR050565">
    <property type="entry name" value="LYPA1-2/EST-like"/>
</dbReference>
<dbReference type="EMBL" id="SMFL01000003">
    <property type="protein sequence ID" value="TDE16145.1"/>
    <property type="molecule type" value="Genomic_DNA"/>
</dbReference>
<dbReference type="AlphaFoldDB" id="A0A4R5DXS7"/>
<reference evidence="4 5" key="1">
    <citation type="submission" date="2019-03" db="EMBL/GenBank/DDBJ databases">
        <title>Dyadobacter AR-3-6 sp. nov., isolated from arctic soil.</title>
        <authorList>
            <person name="Chaudhary D.K."/>
        </authorList>
    </citation>
    <scope>NUCLEOTIDE SEQUENCE [LARGE SCALE GENOMIC DNA]</scope>
    <source>
        <strain evidence="4 5">AR-3-6</strain>
    </source>
</reference>